<keyword evidence="2" id="KW-1185">Reference proteome</keyword>
<feature type="compositionally biased region" description="Polar residues" evidence="1">
    <location>
        <begin position="158"/>
        <end position="168"/>
    </location>
</feature>
<protein>
    <submittedName>
        <fullName evidence="3">Uncharacterized protein</fullName>
    </submittedName>
</protein>
<reference evidence="2" key="2">
    <citation type="submission" date="2014-05" db="EMBL/GenBank/DDBJ databases">
        <title>The genome and life-stage specific transcriptomes of Globodera pallida elucidate key aspects of plant parasitism by a cyst nematode.</title>
        <authorList>
            <person name="Cotton J.A."/>
            <person name="Lilley C.J."/>
            <person name="Jones L.M."/>
            <person name="Kikuchi T."/>
            <person name="Reid A.J."/>
            <person name="Thorpe P."/>
            <person name="Tsai I.J."/>
            <person name="Beasley H."/>
            <person name="Blok V."/>
            <person name="Cock P.J.A."/>
            <person name="Van den Akker S.E."/>
            <person name="Holroyd N."/>
            <person name="Hunt M."/>
            <person name="Mantelin S."/>
            <person name="Naghra H."/>
            <person name="Pain A."/>
            <person name="Palomares-Rius J.E."/>
            <person name="Zarowiecki M."/>
            <person name="Berriman M."/>
            <person name="Jones J.T."/>
            <person name="Urwin P.E."/>
        </authorList>
    </citation>
    <scope>NUCLEOTIDE SEQUENCE [LARGE SCALE GENOMIC DNA]</scope>
    <source>
        <strain evidence="2">Lindley</strain>
    </source>
</reference>
<dbReference type="WBParaSite" id="GPLIN_000724700">
    <property type="protein sequence ID" value="GPLIN_000724700"/>
    <property type="gene ID" value="GPLIN_000724700"/>
</dbReference>
<dbReference type="Proteomes" id="UP000050741">
    <property type="component" value="Unassembled WGS sequence"/>
</dbReference>
<name>A0A183C303_GLOPA</name>
<feature type="region of interest" description="Disordered" evidence="1">
    <location>
        <begin position="294"/>
        <end position="322"/>
    </location>
</feature>
<evidence type="ECO:0000313" key="2">
    <source>
        <dbReference type="Proteomes" id="UP000050741"/>
    </source>
</evidence>
<proteinExistence type="predicted"/>
<evidence type="ECO:0000313" key="3">
    <source>
        <dbReference type="WBParaSite" id="GPLIN_000724700"/>
    </source>
</evidence>
<feature type="region of interest" description="Disordered" evidence="1">
    <location>
        <begin position="18"/>
        <end position="42"/>
    </location>
</feature>
<feature type="compositionally biased region" description="Low complexity" evidence="1">
    <location>
        <begin position="110"/>
        <end position="123"/>
    </location>
</feature>
<evidence type="ECO:0000256" key="1">
    <source>
        <dbReference type="SAM" id="MobiDB-lite"/>
    </source>
</evidence>
<reference evidence="3" key="3">
    <citation type="submission" date="2016-06" db="UniProtKB">
        <authorList>
            <consortium name="WormBaseParasite"/>
        </authorList>
    </citation>
    <scope>IDENTIFICATION</scope>
</reference>
<sequence length="452" mass="51206">MLLIPEEVYRRLMMINPGSRTVSSVPGTSESSKRRPTTGTTPIEYTVKQMADTSSNRNPQEMNDDERLIHYQQEFKRYQKLLTDEEERPLNVHLSDQTTNALRDTLQKSTTAKPQKQQQQRAPPTKRPKRVALRQPQHTRAALSSSSSSSTDTEKSGDGSQNKSNASSIFVDCKEQQQQAASSRGAAPPPAQSSGSEDVLLEQAELKREAALAYAVQNPSLLGLGGADRMQILRVSQGAYRPVKGSNLVTLLNYHFHERRQRVPPAKAPPGYATFVGHARDDLQMCRLLYPEKTAEHKSGSTSSRAHLQRLQQKQQQPQKMGGRGALLRFKKTKVVHVGNNFRFKPQLWHVERVLDPLYKDERSSACFTSVEPLLREARRTHSTDNITRAEVRRYLAGQRVYTLHRQAIRRFRRLPTLASGLHTDWQADLADFRRLQPHNQATPTCWCASTR</sequence>
<feature type="compositionally biased region" description="Low complexity" evidence="1">
    <location>
        <begin position="176"/>
        <end position="196"/>
    </location>
</feature>
<accession>A0A183C303</accession>
<organism evidence="2 3">
    <name type="scientific">Globodera pallida</name>
    <name type="common">Potato cyst nematode worm</name>
    <name type="synonym">Heterodera pallida</name>
    <dbReference type="NCBI Taxonomy" id="36090"/>
    <lineage>
        <taxon>Eukaryota</taxon>
        <taxon>Metazoa</taxon>
        <taxon>Ecdysozoa</taxon>
        <taxon>Nematoda</taxon>
        <taxon>Chromadorea</taxon>
        <taxon>Rhabditida</taxon>
        <taxon>Tylenchina</taxon>
        <taxon>Tylenchomorpha</taxon>
        <taxon>Tylenchoidea</taxon>
        <taxon>Heteroderidae</taxon>
        <taxon>Heteroderinae</taxon>
        <taxon>Globodera</taxon>
    </lineage>
</organism>
<feature type="compositionally biased region" description="Polar residues" evidence="1">
    <location>
        <begin position="18"/>
        <end position="30"/>
    </location>
</feature>
<feature type="compositionally biased region" description="Low complexity" evidence="1">
    <location>
        <begin position="309"/>
        <end position="320"/>
    </location>
</feature>
<reference evidence="2" key="1">
    <citation type="submission" date="2013-12" db="EMBL/GenBank/DDBJ databases">
        <authorList>
            <person name="Aslett M."/>
        </authorList>
    </citation>
    <scope>NUCLEOTIDE SEQUENCE [LARGE SCALE GENOMIC DNA]</scope>
    <source>
        <strain evidence="2">Lindley</strain>
    </source>
</reference>
<dbReference type="AlphaFoldDB" id="A0A183C303"/>
<feature type="region of interest" description="Disordered" evidence="1">
    <location>
        <begin position="108"/>
        <end position="198"/>
    </location>
</feature>